<protein>
    <submittedName>
        <fullName evidence="2">Uncharacterized protein</fullName>
    </submittedName>
</protein>
<evidence type="ECO:0000313" key="2">
    <source>
        <dbReference type="EMBL" id="KAJ5101797.1"/>
    </source>
</evidence>
<dbReference type="EMBL" id="JAPMSZ010000005">
    <property type="protein sequence ID" value="KAJ5101797.1"/>
    <property type="molecule type" value="Genomic_DNA"/>
</dbReference>
<reference evidence="2" key="2">
    <citation type="journal article" date="2023" name="IMA Fungus">
        <title>Comparative genomic study of the Penicillium genus elucidates a diverse pangenome and 15 lateral gene transfer events.</title>
        <authorList>
            <person name="Petersen C."/>
            <person name="Sorensen T."/>
            <person name="Nielsen M.R."/>
            <person name="Sondergaard T.E."/>
            <person name="Sorensen J.L."/>
            <person name="Fitzpatrick D.A."/>
            <person name="Frisvad J.C."/>
            <person name="Nielsen K.L."/>
        </authorList>
    </citation>
    <scope>NUCLEOTIDE SEQUENCE</scope>
    <source>
        <strain evidence="2">IBT 34128</strain>
    </source>
</reference>
<evidence type="ECO:0000256" key="1">
    <source>
        <dbReference type="SAM" id="SignalP"/>
    </source>
</evidence>
<dbReference type="OrthoDB" id="4691160at2759"/>
<reference evidence="2" key="1">
    <citation type="submission" date="2022-11" db="EMBL/GenBank/DDBJ databases">
        <authorList>
            <person name="Petersen C."/>
        </authorList>
    </citation>
    <scope>NUCLEOTIDE SEQUENCE</scope>
    <source>
        <strain evidence="2">IBT 34128</strain>
    </source>
</reference>
<feature type="chain" id="PRO_5040847622" evidence="1">
    <location>
        <begin position="21"/>
        <end position="122"/>
    </location>
</feature>
<evidence type="ECO:0000313" key="3">
    <source>
        <dbReference type="Proteomes" id="UP001141434"/>
    </source>
</evidence>
<keyword evidence="3" id="KW-1185">Reference proteome</keyword>
<accession>A0A9W9FKV5</accession>
<dbReference type="GeneID" id="81393769"/>
<dbReference type="Proteomes" id="UP001141434">
    <property type="component" value="Unassembled WGS sequence"/>
</dbReference>
<sequence length="122" mass="13450">MRFSVFVASTIALGMSAVSAAAVPVETSPITRYAQLRIFGKPSCSEQNMGEIGVYNTEINKCNVLADPNDFIRSVKYEMATPGCKLNVYSDLKCHLDKHEDFPVGQCLSGGKQYRSYELVCK</sequence>
<dbReference type="AlphaFoldDB" id="A0A9W9FKV5"/>
<feature type="signal peptide" evidence="1">
    <location>
        <begin position="1"/>
        <end position="20"/>
    </location>
</feature>
<proteinExistence type="predicted"/>
<name>A0A9W9FKV5_9EURO</name>
<dbReference type="RefSeq" id="XP_056512628.1">
    <property type="nucleotide sequence ID" value="XM_056654601.1"/>
</dbReference>
<organism evidence="2 3">
    <name type="scientific">Penicillium alfredii</name>
    <dbReference type="NCBI Taxonomy" id="1506179"/>
    <lineage>
        <taxon>Eukaryota</taxon>
        <taxon>Fungi</taxon>
        <taxon>Dikarya</taxon>
        <taxon>Ascomycota</taxon>
        <taxon>Pezizomycotina</taxon>
        <taxon>Eurotiomycetes</taxon>
        <taxon>Eurotiomycetidae</taxon>
        <taxon>Eurotiales</taxon>
        <taxon>Aspergillaceae</taxon>
        <taxon>Penicillium</taxon>
    </lineage>
</organism>
<gene>
    <name evidence="2" type="ORF">NUU61_004019</name>
</gene>
<comment type="caution">
    <text evidence="2">The sequence shown here is derived from an EMBL/GenBank/DDBJ whole genome shotgun (WGS) entry which is preliminary data.</text>
</comment>
<keyword evidence="1" id="KW-0732">Signal</keyword>